<dbReference type="AlphaFoldDB" id="A0A7W5K6G0"/>
<gene>
    <name evidence="2" type="ORF">BDK63_003632</name>
</gene>
<keyword evidence="1" id="KW-1133">Transmembrane helix</keyword>
<dbReference type="EMBL" id="JACHZF010000052">
    <property type="protein sequence ID" value="MBB3332730.1"/>
    <property type="molecule type" value="Genomic_DNA"/>
</dbReference>
<sequence>MDLSNRHLAMQAWLLILLTSSFLMGLSLDIASDMKKAAENRL</sequence>
<dbReference type="Proteomes" id="UP000553442">
    <property type="component" value="Unassembled WGS sequence"/>
</dbReference>
<keyword evidence="3" id="KW-1185">Reference proteome</keyword>
<dbReference type="RefSeq" id="WP_281379343.1">
    <property type="nucleotide sequence ID" value="NZ_JACHZF010000052.1"/>
</dbReference>
<name>A0A7W5K6G0_9GAMM</name>
<feature type="transmembrane region" description="Helical" evidence="1">
    <location>
        <begin position="12"/>
        <end position="31"/>
    </location>
</feature>
<protein>
    <submittedName>
        <fullName evidence="2">Uncharacterized protein</fullName>
    </submittedName>
</protein>
<keyword evidence="1" id="KW-0472">Membrane</keyword>
<organism evidence="2 3">
    <name type="scientific">Halomonas campaniensis</name>
    <dbReference type="NCBI Taxonomy" id="213554"/>
    <lineage>
        <taxon>Bacteria</taxon>
        <taxon>Pseudomonadati</taxon>
        <taxon>Pseudomonadota</taxon>
        <taxon>Gammaproteobacteria</taxon>
        <taxon>Oceanospirillales</taxon>
        <taxon>Halomonadaceae</taxon>
        <taxon>Halomonas</taxon>
    </lineage>
</organism>
<evidence type="ECO:0000313" key="3">
    <source>
        <dbReference type="Proteomes" id="UP000553442"/>
    </source>
</evidence>
<evidence type="ECO:0000256" key="1">
    <source>
        <dbReference type="SAM" id="Phobius"/>
    </source>
</evidence>
<comment type="caution">
    <text evidence="2">The sequence shown here is derived from an EMBL/GenBank/DDBJ whole genome shotgun (WGS) entry which is preliminary data.</text>
</comment>
<reference evidence="2 3" key="1">
    <citation type="submission" date="2020-08" db="EMBL/GenBank/DDBJ databases">
        <title>Genomic Encyclopedia of Archaeal and Bacterial Type Strains, Phase II (KMG-II): from individual species to whole genera.</title>
        <authorList>
            <person name="Goeker M."/>
        </authorList>
    </citation>
    <scope>NUCLEOTIDE SEQUENCE [LARGE SCALE GENOMIC DNA]</scope>
    <source>
        <strain evidence="2 3">5AG</strain>
    </source>
</reference>
<accession>A0A7W5K6G0</accession>
<evidence type="ECO:0000313" key="2">
    <source>
        <dbReference type="EMBL" id="MBB3332730.1"/>
    </source>
</evidence>
<keyword evidence="1" id="KW-0812">Transmembrane</keyword>
<proteinExistence type="predicted"/>